<dbReference type="OrthoDB" id="1806528at2"/>
<organism evidence="1 2">
    <name type="scientific">Lutispora thermophila DSM 19022</name>
    <dbReference type="NCBI Taxonomy" id="1122184"/>
    <lineage>
        <taxon>Bacteria</taxon>
        <taxon>Bacillati</taxon>
        <taxon>Bacillota</taxon>
        <taxon>Clostridia</taxon>
        <taxon>Lutisporales</taxon>
        <taxon>Lutisporaceae</taxon>
        <taxon>Lutispora</taxon>
    </lineage>
</organism>
<dbReference type="AlphaFoldDB" id="A0A1M6EX92"/>
<evidence type="ECO:0000313" key="1">
    <source>
        <dbReference type="EMBL" id="SHI90048.1"/>
    </source>
</evidence>
<gene>
    <name evidence="1" type="ORF">SAMN02745176_01752</name>
</gene>
<reference evidence="1 2" key="1">
    <citation type="submission" date="2016-11" db="EMBL/GenBank/DDBJ databases">
        <authorList>
            <person name="Jaros S."/>
            <person name="Januszkiewicz K."/>
            <person name="Wedrychowicz H."/>
        </authorList>
    </citation>
    <scope>NUCLEOTIDE SEQUENCE [LARGE SCALE GENOMIC DNA]</scope>
    <source>
        <strain evidence="1 2">DSM 19022</strain>
    </source>
</reference>
<name>A0A1M6EX92_9FIRM</name>
<dbReference type="STRING" id="1122184.SAMN02745176_01752"/>
<dbReference type="RefSeq" id="WP_073025830.1">
    <property type="nucleotide sequence ID" value="NZ_FQZS01000010.1"/>
</dbReference>
<keyword evidence="2" id="KW-1185">Reference proteome</keyword>
<protein>
    <submittedName>
        <fullName evidence="1">Uncharacterized protein</fullName>
    </submittedName>
</protein>
<dbReference type="Proteomes" id="UP000184442">
    <property type="component" value="Unassembled WGS sequence"/>
</dbReference>
<evidence type="ECO:0000313" key="2">
    <source>
        <dbReference type="Proteomes" id="UP000184442"/>
    </source>
</evidence>
<sequence length="246" mass="29029">MFPFTHIWFSKNVLGYSNNMTVLGAIFPDAFVSNKLNHDDTHNFGWNMYRFYQEKEPELIDFVISAMTHTISPKGLDYYGDGVYGEQEGYCFLKAESIVDEVVDACNIPKEYGLWKAHNFIEMAVELEVLNDNKQLLKQLDEALHDDLMMYEIESYLETFYSLEHGFLKNCFKRFKHFVYKEDISSRVLSIKYDHHMKLKHGINIDIDKASKIIDKAKYIIKDDYIDFFITTEKKVKEMLSVRMEI</sequence>
<proteinExistence type="predicted"/>
<accession>A0A1M6EX92</accession>
<dbReference type="EMBL" id="FQZS01000010">
    <property type="protein sequence ID" value="SHI90048.1"/>
    <property type="molecule type" value="Genomic_DNA"/>
</dbReference>